<dbReference type="RefSeq" id="WP_184256543.1">
    <property type="nucleotide sequence ID" value="NZ_JACHIO010000011.1"/>
</dbReference>
<reference evidence="1 2" key="1">
    <citation type="submission" date="2020-08" db="EMBL/GenBank/DDBJ databases">
        <title>Genomic Encyclopedia of Type Strains, Phase IV (KMG-V): Genome sequencing to study the core and pangenomes of soil and plant-associated prokaryotes.</title>
        <authorList>
            <person name="Whitman W."/>
        </authorList>
    </citation>
    <scope>NUCLEOTIDE SEQUENCE [LARGE SCALE GENOMIC DNA]</scope>
    <source>
        <strain evidence="1 2">X5P3</strain>
    </source>
</reference>
<evidence type="ECO:0000313" key="2">
    <source>
        <dbReference type="Proteomes" id="UP000584867"/>
    </source>
</evidence>
<dbReference type="EMBL" id="JACHIO010000011">
    <property type="protein sequence ID" value="MBB5064554.1"/>
    <property type="molecule type" value="Genomic_DNA"/>
</dbReference>
<protein>
    <submittedName>
        <fullName evidence="1">Uncharacterized protein</fullName>
    </submittedName>
</protein>
<dbReference type="Proteomes" id="UP000584867">
    <property type="component" value="Unassembled WGS sequence"/>
</dbReference>
<sequence length="421" mass="45179">MSQFNAQTLGLQLEKVRDKVPLLYQQDHSLFDRIMKRDVEKVSSRNMRIPLKILAGGKARQVNPDGGGLGRGSGTTYDIAQATPVYLAFASEMSYLTEISTDSKEKAVENAAKAELENAMEGFRTFVEALLNTDGSGTLDSVATGTGTVVGSFQIIVNNANAFYDNQDIQIFSALGGTNRGKVTILSVDANNKALNLAAATPVPAGTVPGDLLIIDGAPGTAASSLFGIEYHHVDSNVGTWMQLQRSAYPGKLDTPHVGAAGSLITPVLVRMLIQKQRRALGAATGAKDSMLFHLGLDQEAAWENVGSVVSQVITNQVTGSSSQDMLKKNAPTTIAGRSTLVSIHAQPGRIDLLAPDHWFRAENRAMDYYDVDGQTIFPTYDTTGGIQTTNIFYLFTGMQICMDGPRFGAYMDGLMLPPGY</sequence>
<proteinExistence type="predicted"/>
<accession>A0A7W7ZR44</accession>
<dbReference type="AlphaFoldDB" id="A0A7W7ZR44"/>
<comment type="caution">
    <text evidence="1">The sequence shown here is derived from an EMBL/GenBank/DDBJ whole genome shotgun (WGS) entry which is preliminary data.</text>
</comment>
<organism evidence="1 2">
    <name type="scientific">Granulicella mallensis</name>
    <dbReference type="NCBI Taxonomy" id="940614"/>
    <lineage>
        <taxon>Bacteria</taxon>
        <taxon>Pseudomonadati</taxon>
        <taxon>Acidobacteriota</taxon>
        <taxon>Terriglobia</taxon>
        <taxon>Terriglobales</taxon>
        <taxon>Acidobacteriaceae</taxon>
        <taxon>Granulicella</taxon>
    </lineage>
</organism>
<gene>
    <name evidence="1" type="ORF">HDF15_002912</name>
</gene>
<name>A0A7W7ZR44_9BACT</name>
<evidence type="ECO:0000313" key="1">
    <source>
        <dbReference type="EMBL" id="MBB5064554.1"/>
    </source>
</evidence>